<evidence type="ECO:0000313" key="2">
    <source>
        <dbReference type="EMBL" id="BBL06152.1"/>
    </source>
</evidence>
<dbReference type="KEGG" id="ada:A5CPEGH6_07900"/>
<dbReference type="EMBL" id="AP019736">
    <property type="protein sequence ID" value="BBL06152.1"/>
    <property type="molecule type" value="Genomic_DNA"/>
</dbReference>
<gene>
    <name evidence="2" type="ORF">A5CPEGH6_07900</name>
</gene>
<evidence type="ECO:0000256" key="1">
    <source>
        <dbReference type="SAM" id="Phobius"/>
    </source>
</evidence>
<dbReference type="Proteomes" id="UP000319374">
    <property type="component" value="Chromosome"/>
</dbReference>
<evidence type="ECO:0000313" key="3">
    <source>
        <dbReference type="Proteomes" id="UP000319374"/>
    </source>
</evidence>
<keyword evidence="1" id="KW-0812">Transmembrane</keyword>
<feature type="transmembrane region" description="Helical" evidence="1">
    <location>
        <begin position="64"/>
        <end position="82"/>
    </location>
</feature>
<keyword evidence="3" id="KW-1185">Reference proteome</keyword>
<evidence type="ECO:0008006" key="4">
    <source>
        <dbReference type="Google" id="ProtNLM"/>
    </source>
</evidence>
<name>A0A4Y1WZH9_9BACT</name>
<feature type="transmembrane region" description="Helical" evidence="1">
    <location>
        <begin position="174"/>
        <end position="192"/>
    </location>
</feature>
<feature type="transmembrane region" description="Helical" evidence="1">
    <location>
        <begin position="198"/>
        <end position="219"/>
    </location>
</feature>
<feature type="transmembrane region" description="Helical" evidence="1">
    <location>
        <begin position="103"/>
        <end position="124"/>
    </location>
</feature>
<feature type="transmembrane region" description="Helical" evidence="1">
    <location>
        <begin position="144"/>
        <end position="162"/>
    </location>
</feature>
<proteinExistence type="predicted"/>
<keyword evidence="1" id="KW-0472">Membrane</keyword>
<sequence length="223" mass="24464">MLKAILYKEWIKSRWYLAVAFAVTCAFAGYAMLRLYRALGMMGAGHIWEVMVTRNAVFVEQMEYVPLLAGLLLAVVQFAPEMHRKCLKLTLHLPVSALRATGTMLLFGVAALTVVSGTSLALVAGAASPVLPHELVANIVGTLMPWYAAGLAAYLFAAWVILEPTWKRRTVNILMAVLLLRIFFLAPVPRAYAGFLPVLLALTLLSASLAWLSVVRFMAGRQD</sequence>
<feature type="transmembrane region" description="Helical" evidence="1">
    <location>
        <begin position="15"/>
        <end position="33"/>
    </location>
</feature>
<organism evidence="2 3">
    <name type="scientific">Alistipes dispar</name>
    <dbReference type="NCBI Taxonomy" id="2585119"/>
    <lineage>
        <taxon>Bacteria</taxon>
        <taxon>Pseudomonadati</taxon>
        <taxon>Bacteroidota</taxon>
        <taxon>Bacteroidia</taxon>
        <taxon>Bacteroidales</taxon>
        <taxon>Rikenellaceae</taxon>
        <taxon>Alistipes</taxon>
    </lineage>
</organism>
<keyword evidence="1" id="KW-1133">Transmembrane helix</keyword>
<accession>A0A4Y1WZH9</accession>
<reference evidence="3" key="1">
    <citation type="submission" date="2019-06" db="EMBL/GenBank/DDBJ databases">
        <title>Alistipes onderdonkii subsp. vulgaris subsp. nov., Alistipes dispar sp. nov. and Alistipes communis sp. nov., isolated from human faeces, and creation of Alistipes onderdonkii subsp. onderdonkii subsp. nov.</title>
        <authorList>
            <person name="Sakamoto M."/>
            <person name="Ikeyama N."/>
            <person name="Ogata Y."/>
            <person name="Suda W."/>
            <person name="Iino T."/>
            <person name="Hattori M."/>
            <person name="Ohkuma M."/>
        </authorList>
    </citation>
    <scope>NUCLEOTIDE SEQUENCE [LARGE SCALE GENOMIC DNA]</scope>
    <source>
        <strain evidence="3">5CPEGH6</strain>
    </source>
</reference>
<dbReference type="AlphaFoldDB" id="A0A4Y1WZH9"/>
<protein>
    <recommendedName>
        <fullName evidence="4">ABC transporter permease</fullName>
    </recommendedName>
</protein>